<feature type="transmembrane region" description="Helical" evidence="1">
    <location>
        <begin position="58"/>
        <end position="82"/>
    </location>
</feature>
<dbReference type="EMBL" id="QXRZ01000002">
    <property type="protein sequence ID" value="RIL43696.1"/>
    <property type="molecule type" value="Genomic_DNA"/>
</dbReference>
<evidence type="ECO:0000256" key="1">
    <source>
        <dbReference type="SAM" id="Phobius"/>
    </source>
</evidence>
<dbReference type="GO" id="GO:0006508">
    <property type="term" value="P:proteolysis"/>
    <property type="evidence" value="ECO:0007669"/>
    <property type="project" value="UniProtKB-KW"/>
</dbReference>
<dbReference type="InterPro" id="IPR052710">
    <property type="entry name" value="CAAX_protease"/>
</dbReference>
<dbReference type="PANTHER" id="PTHR36435:SF1">
    <property type="entry name" value="CAAX AMINO TERMINAL PROTEASE FAMILY PROTEIN"/>
    <property type="match status" value="1"/>
</dbReference>
<keyword evidence="3" id="KW-0482">Metalloprotease</keyword>
<feature type="domain" description="CAAX prenyl protease 2/Lysostaphin resistance protein A-like" evidence="2">
    <location>
        <begin position="150"/>
        <end position="243"/>
    </location>
</feature>
<name>A0A2T4T058_STAGA</name>
<dbReference type="RefSeq" id="WP_107527857.1">
    <property type="nucleotide sequence ID" value="NZ_JAIEXT010000013.1"/>
</dbReference>
<evidence type="ECO:0000259" key="2">
    <source>
        <dbReference type="Pfam" id="PF02517"/>
    </source>
</evidence>
<feature type="transmembrane region" description="Helical" evidence="1">
    <location>
        <begin position="141"/>
        <end position="162"/>
    </location>
</feature>
<evidence type="ECO:0000313" key="3">
    <source>
        <dbReference type="EMBL" id="RIL43696.1"/>
    </source>
</evidence>
<sequence length="252" mass="29323">MKISGKYTYKWKDIKWLDFILPIIYLVSTFALSLICSIFVFILYLGTENKAFQMNDHMLNMIQLIVDLIAFIILFGTWILFYRRSFKDRLTQGIKHMKRYWKLIILTFIVLFILKAIYPELVDLFAPESWKFDETENDKLIEQMFATPFSTFLAFFSIVIIAPINEEFLFRHLLIGELGKKFSFTLMSIISVIIFASLHVTEAKSPLEIVMYLIIAIGLAYVYLKSGRKLSVAIALHALNNLIAYCAMVFMG</sequence>
<keyword evidence="1" id="KW-1133">Transmembrane helix</keyword>
<accession>A0A2T4T058</accession>
<feature type="transmembrane region" description="Helical" evidence="1">
    <location>
        <begin position="182"/>
        <end position="200"/>
    </location>
</feature>
<keyword evidence="1" id="KW-0472">Membrane</keyword>
<keyword evidence="3" id="KW-0378">Hydrolase</keyword>
<feature type="transmembrane region" description="Helical" evidence="1">
    <location>
        <begin position="231"/>
        <end position="251"/>
    </location>
</feature>
<feature type="transmembrane region" description="Helical" evidence="1">
    <location>
        <begin position="20"/>
        <end position="46"/>
    </location>
</feature>
<organism evidence="3 4">
    <name type="scientific">Staphylococcus gallinarum</name>
    <dbReference type="NCBI Taxonomy" id="1293"/>
    <lineage>
        <taxon>Bacteria</taxon>
        <taxon>Bacillati</taxon>
        <taxon>Bacillota</taxon>
        <taxon>Bacilli</taxon>
        <taxon>Bacillales</taxon>
        <taxon>Staphylococcaceae</taxon>
        <taxon>Staphylococcus</taxon>
    </lineage>
</organism>
<feature type="transmembrane region" description="Helical" evidence="1">
    <location>
        <begin position="103"/>
        <end position="121"/>
    </location>
</feature>
<keyword evidence="1" id="KW-0812">Transmembrane</keyword>
<proteinExistence type="predicted"/>
<feature type="transmembrane region" description="Helical" evidence="1">
    <location>
        <begin position="206"/>
        <end position="224"/>
    </location>
</feature>
<dbReference type="GO" id="GO:0080120">
    <property type="term" value="P:CAAX-box protein maturation"/>
    <property type="evidence" value="ECO:0007669"/>
    <property type="project" value="UniProtKB-ARBA"/>
</dbReference>
<dbReference type="GO" id="GO:0004175">
    <property type="term" value="F:endopeptidase activity"/>
    <property type="evidence" value="ECO:0007669"/>
    <property type="project" value="UniProtKB-ARBA"/>
</dbReference>
<reference evidence="3 4" key="1">
    <citation type="journal article" date="2016" name="Front. Microbiol.">
        <title>Comprehensive Phylogenetic Analysis of Bovine Non-aureus Staphylococci Species Based on Whole-Genome Sequencing.</title>
        <authorList>
            <person name="Naushad S."/>
            <person name="Barkema H.W."/>
            <person name="Luby C."/>
            <person name="Condas L.A."/>
            <person name="Nobrega D.B."/>
            <person name="Carson D.A."/>
            <person name="De Buck J."/>
        </authorList>
    </citation>
    <scope>NUCLEOTIDE SEQUENCE [LARGE SCALE GENOMIC DNA]</scope>
    <source>
        <strain evidence="3 4">SNUC 1388</strain>
    </source>
</reference>
<dbReference type="GO" id="GO:0008237">
    <property type="term" value="F:metallopeptidase activity"/>
    <property type="evidence" value="ECO:0007669"/>
    <property type="project" value="UniProtKB-KW"/>
</dbReference>
<keyword evidence="3" id="KW-0645">Protease</keyword>
<protein>
    <submittedName>
        <fullName evidence="3">CPBP family intramembrane metalloprotease</fullName>
    </submittedName>
</protein>
<comment type="caution">
    <text evidence="3">The sequence shown here is derived from an EMBL/GenBank/DDBJ whole genome shotgun (WGS) entry which is preliminary data.</text>
</comment>
<dbReference type="Pfam" id="PF02517">
    <property type="entry name" value="Rce1-like"/>
    <property type="match status" value="1"/>
</dbReference>
<gene>
    <name evidence="3" type="ORF">BUZ01_03480</name>
</gene>
<evidence type="ECO:0000313" key="4">
    <source>
        <dbReference type="Proteomes" id="UP000283576"/>
    </source>
</evidence>
<dbReference type="Proteomes" id="UP000283576">
    <property type="component" value="Unassembled WGS sequence"/>
</dbReference>
<dbReference type="InterPro" id="IPR003675">
    <property type="entry name" value="Rce1/LyrA-like_dom"/>
</dbReference>
<dbReference type="AlphaFoldDB" id="A0A2T4T058"/>
<dbReference type="PANTHER" id="PTHR36435">
    <property type="entry name" value="SLR1288 PROTEIN"/>
    <property type="match status" value="1"/>
</dbReference>